<dbReference type="EMBL" id="VTEQ01000001">
    <property type="protein sequence ID" value="TYS56250.1"/>
    <property type="molecule type" value="Genomic_DNA"/>
</dbReference>
<dbReference type="InterPro" id="IPR010434">
    <property type="entry name" value="DUF1033"/>
</dbReference>
<gene>
    <name evidence="1" type="ORF">FZC83_01370</name>
</gene>
<sequence length="151" mass="18259">MHRRTRTCLRPGDKIEMFCISLIFLYNLGRRSGNMESKWKVIKTKSDAEPWWFFENWERDIVEEWSFDNDVEAIEKYKEQIHHHRSHYPNMKAKHIHSIAFWNPEEIEFCEACDDDLQLFIGLILFKDGKPAEHLPSNELTEDLRDYITNR</sequence>
<organism evidence="1 2">
    <name type="scientific">Rossellomorea marisflavi</name>
    <dbReference type="NCBI Taxonomy" id="189381"/>
    <lineage>
        <taxon>Bacteria</taxon>
        <taxon>Bacillati</taxon>
        <taxon>Bacillota</taxon>
        <taxon>Bacilli</taxon>
        <taxon>Bacillales</taxon>
        <taxon>Bacillaceae</taxon>
        <taxon>Rossellomorea</taxon>
    </lineage>
</organism>
<proteinExistence type="predicted"/>
<evidence type="ECO:0000313" key="2">
    <source>
        <dbReference type="Proteomes" id="UP000322997"/>
    </source>
</evidence>
<evidence type="ECO:0000313" key="1">
    <source>
        <dbReference type="EMBL" id="TYS56250.1"/>
    </source>
</evidence>
<name>A0A5D4RZ48_9BACI</name>
<accession>A0A5D4RZ48</accession>
<comment type="caution">
    <text evidence="1">The sequence shown here is derived from an EMBL/GenBank/DDBJ whole genome shotgun (WGS) entry which is preliminary data.</text>
</comment>
<reference evidence="1 2" key="1">
    <citation type="submission" date="2019-08" db="EMBL/GenBank/DDBJ databases">
        <title>Bacillus genomes from the desert of Cuatro Cienegas, Coahuila.</title>
        <authorList>
            <person name="Olmedo-Alvarez G."/>
        </authorList>
    </citation>
    <scope>NUCLEOTIDE SEQUENCE [LARGE SCALE GENOMIC DNA]</scope>
    <source>
        <strain evidence="1 2">CH108_3D</strain>
    </source>
</reference>
<dbReference type="Pfam" id="PF06279">
    <property type="entry name" value="DUF1033"/>
    <property type="match status" value="1"/>
</dbReference>
<dbReference type="AlphaFoldDB" id="A0A5D4RZ48"/>
<dbReference type="Proteomes" id="UP000322997">
    <property type="component" value="Unassembled WGS sequence"/>
</dbReference>
<protein>
    <submittedName>
        <fullName evidence="1">DUF1033 family protein</fullName>
    </submittedName>
</protein>